<evidence type="ECO:0000256" key="2">
    <source>
        <dbReference type="ARBA" id="ARBA00022737"/>
    </source>
</evidence>
<dbReference type="SMART" id="SM00612">
    <property type="entry name" value="Kelch"/>
    <property type="match status" value="3"/>
</dbReference>
<dbReference type="InterPro" id="IPR057499">
    <property type="entry name" value="Kelch_FKB95"/>
</dbReference>
<evidence type="ECO:0000256" key="1">
    <source>
        <dbReference type="ARBA" id="ARBA00022441"/>
    </source>
</evidence>
<dbReference type="InterPro" id="IPR036047">
    <property type="entry name" value="F-box-like_dom_sf"/>
</dbReference>
<accession>A0A8T2S9R3</accession>
<keyword evidence="6" id="KW-1185">Reference proteome</keyword>
<comment type="caution">
    <text evidence="5">The sequence shown here is derived from an EMBL/GenBank/DDBJ whole genome shotgun (WGS) entry which is preliminary data.</text>
</comment>
<dbReference type="Pfam" id="PF25210">
    <property type="entry name" value="Kelch_FKB95"/>
    <property type="match status" value="1"/>
</dbReference>
<dbReference type="CDD" id="cd22152">
    <property type="entry name" value="F-box_AtAFR-like"/>
    <property type="match status" value="1"/>
</dbReference>
<keyword evidence="1" id="KW-0880">Kelch repeat</keyword>
<proteinExistence type="predicted"/>
<dbReference type="InterPro" id="IPR006652">
    <property type="entry name" value="Kelch_1"/>
</dbReference>
<feature type="domain" description="F-box" evidence="4">
    <location>
        <begin position="93"/>
        <end position="133"/>
    </location>
</feature>
<dbReference type="PANTHER" id="PTHR46344">
    <property type="entry name" value="OS02G0202900 PROTEIN"/>
    <property type="match status" value="1"/>
</dbReference>
<evidence type="ECO:0000313" key="5">
    <source>
        <dbReference type="EMBL" id="KAH7315429.1"/>
    </source>
</evidence>
<dbReference type="SUPFAM" id="SSF117281">
    <property type="entry name" value="Kelch motif"/>
    <property type="match status" value="1"/>
</dbReference>
<sequence length="436" mass="47623">MVGEFSRRDGMVFSRNLSPLRISSTGNVSLFTPPSSPTSHPSSPLLTPSSSAVDLTSSPSCSSCPSTPFSCIASTPATHAPPLAFHEPLIPGLPDDLAEECLLRLPYASQAVGRAVCQRWKSLLYSDGYIAARRNSGYAKPWLLVLAFHKVSGKIQWQAWDSVYKSWHIMAAMPCKERICPPGFGCVAHLEEGALFVCGGMSSDMDCPMDAVLKYDLFKNQWTEVGSMSTPRSFFANGVIDGKIYAAGGNSTALHELSSAEVYNPADDQWHPIASMGTNMARYDSAILSGRLYVTEGWSWPFLSLPRGQIYDPKEDKWEDMTLGMREGWTGLSVVLNNHLYVISEHDSVKLKVFDTEGDVWKHVGGAPMPSHMALPFSVNTIDGKLVVVAKSLHMAIGTINVNEDGDPVSLIEWQSFHAPDAFSDFVPSHSVVLFV</sequence>
<dbReference type="SMART" id="SM00256">
    <property type="entry name" value="FBOX"/>
    <property type="match status" value="1"/>
</dbReference>
<gene>
    <name evidence="5" type="ORF">KP509_21G049100</name>
</gene>
<name>A0A8T2S9R3_CERRI</name>
<dbReference type="AlphaFoldDB" id="A0A8T2S9R3"/>
<evidence type="ECO:0000256" key="3">
    <source>
        <dbReference type="SAM" id="MobiDB-lite"/>
    </source>
</evidence>
<dbReference type="Pfam" id="PF00646">
    <property type="entry name" value="F-box"/>
    <property type="match status" value="1"/>
</dbReference>
<dbReference type="OMA" id="HPIANMG"/>
<dbReference type="InterPro" id="IPR001810">
    <property type="entry name" value="F-box_dom"/>
</dbReference>
<evidence type="ECO:0000259" key="4">
    <source>
        <dbReference type="SMART" id="SM00256"/>
    </source>
</evidence>
<dbReference type="Gene3D" id="2.120.10.80">
    <property type="entry name" value="Kelch-type beta propeller"/>
    <property type="match status" value="1"/>
</dbReference>
<dbReference type="EMBL" id="CM035426">
    <property type="protein sequence ID" value="KAH7315429.1"/>
    <property type="molecule type" value="Genomic_DNA"/>
</dbReference>
<feature type="region of interest" description="Disordered" evidence="3">
    <location>
        <begin position="28"/>
        <end position="51"/>
    </location>
</feature>
<dbReference type="Proteomes" id="UP000825935">
    <property type="component" value="Chromosome 21"/>
</dbReference>
<dbReference type="InterPro" id="IPR015915">
    <property type="entry name" value="Kelch-typ_b-propeller"/>
</dbReference>
<reference evidence="5" key="1">
    <citation type="submission" date="2021-08" db="EMBL/GenBank/DDBJ databases">
        <title>WGS assembly of Ceratopteris richardii.</title>
        <authorList>
            <person name="Marchant D.B."/>
            <person name="Chen G."/>
            <person name="Jenkins J."/>
            <person name="Shu S."/>
            <person name="Leebens-Mack J."/>
            <person name="Grimwood J."/>
            <person name="Schmutz J."/>
            <person name="Soltis P."/>
            <person name="Soltis D."/>
            <person name="Chen Z.-H."/>
        </authorList>
    </citation>
    <scope>NUCLEOTIDE SEQUENCE</scope>
    <source>
        <strain evidence="5">Whitten #5841</strain>
        <tissue evidence="5">Leaf</tissue>
    </source>
</reference>
<dbReference type="SUPFAM" id="SSF81383">
    <property type="entry name" value="F-box domain"/>
    <property type="match status" value="1"/>
</dbReference>
<organism evidence="5 6">
    <name type="scientific">Ceratopteris richardii</name>
    <name type="common">Triangle waterfern</name>
    <dbReference type="NCBI Taxonomy" id="49495"/>
    <lineage>
        <taxon>Eukaryota</taxon>
        <taxon>Viridiplantae</taxon>
        <taxon>Streptophyta</taxon>
        <taxon>Embryophyta</taxon>
        <taxon>Tracheophyta</taxon>
        <taxon>Polypodiopsida</taxon>
        <taxon>Polypodiidae</taxon>
        <taxon>Polypodiales</taxon>
        <taxon>Pteridineae</taxon>
        <taxon>Pteridaceae</taxon>
        <taxon>Parkerioideae</taxon>
        <taxon>Ceratopteris</taxon>
    </lineage>
</organism>
<keyword evidence="2" id="KW-0677">Repeat</keyword>
<evidence type="ECO:0000313" key="6">
    <source>
        <dbReference type="Proteomes" id="UP000825935"/>
    </source>
</evidence>
<dbReference type="OrthoDB" id="45365at2759"/>
<feature type="compositionally biased region" description="Low complexity" evidence="3">
    <location>
        <begin position="29"/>
        <end position="51"/>
    </location>
</feature>
<protein>
    <recommendedName>
        <fullName evidence="4">F-box domain-containing protein</fullName>
    </recommendedName>
</protein>
<dbReference type="PANTHER" id="PTHR46344:SF4">
    <property type="entry name" value="OS07G0153400 PROTEIN"/>
    <property type="match status" value="1"/>
</dbReference>